<dbReference type="InterPro" id="IPR040911">
    <property type="entry name" value="Exostosin_GT47"/>
</dbReference>
<dbReference type="AlphaFoldDB" id="A0A0G4EDW2"/>
<organism evidence="4 5">
    <name type="scientific">Vitrella brassicaformis (strain CCMP3155)</name>
    <dbReference type="NCBI Taxonomy" id="1169540"/>
    <lineage>
        <taxon>Eukaryota</taxon>
        <taxon>Sar</taxon>
        <taxon>Alveolata</taxon>
        <taxon>Colpodellida</taxon>
        <taxon>Vitrellaceae</taxon>
        <taxon>Vitrella</taxon>
    </lineage>
</organism>
<keyword evidence="2" id="KW-0812">Transmembrane</keyword>
<evidence type="ECO:0000259" key="3">
    <source>
        <dbReference type="Pfam" id="PF03016"/>
    </source>
</evidence>
<name>A0A0G4EDW2_VITBC</name>
<keyword evidence="2" id="KW-1133">Transmembrane helix</keyword>
<dbReference type="STRING" id="1169540.A0A0G4EDW2"/>
<evidence type="ECO:0000256" key="2">
    <source>
        <dbReference type="SAM" id="Phobius"/>
    </source>
</evidence>
<reference evidence="4 5" key="1">
    <citation type="submission" date="2014-11" db="EMBL/GenBank/DDBJ databases">
        <authorList>
            <person name="Zhu J."/>
            <person name="Qi W."/>
            <person name="Song R."/>
        </authorList>
    </citation>
    <scope>NUCLEOTIDE SEQUENCE [LARGE SCALE GENOMIC DNA]</scope>
</reference>
<dbReference type="Pfam" id="PF03016">
    <property type="entry name" value="Exostosin_GT47"/>
    <property type="match status" value="1"/>
</dbReference>
<gene>
    <name evidence="4" type="ORF">Vbra_11393</name>
</gene>
<evidence type="ECO:0000313" key="4">
    <source>
        <dbReference type="EMBL" id="CEL93738.1"/>
    </source>
</evidence>
<feature type="transmembrane region" description="Helical" evidence="2">
    <location>
        <begin position="12"/>
        <end position="29"/>
    </location>
</feature>
<keyword evidence="2" id="KW-0472">Membrane</keyword>
<dbReference type="Proteomes" id="UP000041254">
    <property type="component" value="Unassembled WGS sequence"/>
</dbReference>
<dbReference type="InParanoid" id="A0A0G4EDW2"/>
<proteinExistence type="inferred from homology"/>
<dbReference type="PANTHER" id="PTHR11062">
    <property type="entry name" value="EXOSTOSIN HEPARAN SULFATE GLYCOSYLTRANSFERASE -RELATED"/>
    <property type="match status" value="1"/>
</dbReference>
<protein>
    <recommendedName>
        <fullName evidence="3">Exostosin GT47 domain-containing protein</fullName>
    </recommendedName>
</protein>
<comment type="similarity">
    <text evidence="1">Belongs to the glycosyltransferase 47 family.</text>
</comment>
<dbReference type="OMA" id="FDLAMCI"/>
<evidence type="ECO:0000313" key="5">
    <source>
        <dbReference type="Proteomes" id="UP000041254"/>
    </source>
</evidence>
<dbReference type="EMBL" id="CDMY01000185">
    <property type="protein sequence ID" value="CEL93738.1"/>
    <property type="molecule type" value="Genomic_DNA"/>
</dbReference>
<dbReference type="GO" id="GO:0016757">
    <property type="term" value="F:glycosyltransferase activity"/>
    <property type="evidence" value="ECO:0007669"/>
    <property type="project" value="InterPro"/>
</dbReference>
<keyword evidence="5" id="KW-1185">Reference proteome</keyword>
<feature type="domain" description="Exostosin GT47" evidence="3">
    <location>
        <begin position="59"/>
        <end position="410"/>
    </location>
</feature>
<dbReference type="VEuPathDB" id="CryptoDB:Vbra_11393"/>
<dbReference type="PANTHER" id="PTHR11062:SF117">
    <property type="entry name" value="XYLOGLUCAN-SPECIFIC GALACTURONOSYLTRANSFERASE 1"/>
    <property type="match status" value="1"/>
</dbReference>
<evidence type="ECO:0000256" key="1">
    <source>
        <dbReference type="ARBA" id="ARBA00010271"/>
    </source>
</evidence>
<dbReference type="InterPro" id="IPR004263">
    <property type="entry name" value="Exostosin"/>
</dbReference>
<dbReference type="OrthoDB" id="441866at2759"/>
<accession>A0A0G4EDW2</accession>
<sequence>MPFHLLLKSLPALALLFVILEACVWIIYWPTPPQHAPPFILPWPWWTVAGRRFWGSGCPFTIYVYRLPTQVLLSGMLRSNGSYIEHERLGFGPSLSGFAAGGFHDTDQFYLAKLFIMRLAAHPCVVTDPTKAQVFYIPYFRQHVWNGECSEEERHLAGLLDRVKDGKGRSFFRRRQGHDHFIIGPRVATKWSLCPELFSPNQSSVWKNVLKLAYEAPCPTCTYRLTIGFGGDHDSSADSTDPYFSRFVSVPYPSFVHFEPSARRGVDGRELPLPWQDHSNRSRWVAFASGLHKDSKQPWRGVAVRLRRMLRDQCEEAASGDCVMEAYDREADGSEGGEVKRPFDAHRVIEAYRSSVFCLNPPGDSPSRKAIADSILLGCIPVLFHPDQLQLWPWHISNMSQTAVYVDHEELWPGSSMLLESPTDSDVWTYVRSNKPEPAFDVIDRLKAIPKSEVAAKQRFIADNAQRLQYTRIGDTSAALTPSVFYGKQTQRKQPVVEGGAADVTSVPPYPPLWREEDIRIAEEDAFNVILRNVYRMARTKARASRER</sequence>